<protein>
    <submittedName>
        <fullName evidence="1">Uncharacterized protein</fullName>
    </submittedName>
</protein>
<reference evidence="1 2" key="1">
    <citation type="submission" date="2021-07" db="EMBL/GenBank/DDBJ databases">
        <authorList>
            <person name="Palmer J.M."/>
        </authorList>
    </citation>
    <scope>NUCLEOTIDE SEQUENCE [LARGE SCALE GENOMIC DNA]</scope>
    <source>
        <strain evidence="1 2">AT_MEX2019</strain>
        <tissue evidence="1">Muscle</tissue>
    </source>
</reference>
<accession>A0ABU7C3F3</accession>
<comment type="caution">
    <text evidence="1">The sequence shown here is derived from an EMBL/GenBank/DDBJ whole genome shotgun (WGS) entry which is preliminary data.</text>
</comment>
<organism evidence="1 2">
    <name type="scientific">Ataeniobius toweri</name>
    <dbReference type="NCBI Taxonomy" id="208326"/>
    <lineage>
        <taxon>Eukaryota</taxon>
        <taxon>Metazoa</taxon>
        <taxon>Chordata</taxon>
        <taxon>Craniata</taxon>
        <taxon>Vertebrata</taxon>
        <taxon>Euteleostomi</taxon>
        <taxon>Actinopterygii</taxon>
        <taxon>Neopterygii</taxon>
        <taxon>Teleostei</taxon>
        <taxon>Neoteleostei</taxon>
        <taxon>Acanthomorphata</taxon>
        <taxon>Ovalentaria</taxon>
        <taxon>Atherinomorphae</taxon>
        <taxon>Cyprinodontiformes</taxon>
        <taxon>Goodeidae</taxon>
        <taxon>Ataeniobius</taxon>
    </lineage>
</organism>
<evidence type="ECO:0000313" key="2">
    <source>
        <dbReference type="Proteomes" id="UP001345963"/>
    </source>
</evidence>
<evidence type="ECO:0000313" key="1">
    <source>
        <dbReference type="EMBL" id="MED6257447.1"/>
    </source>
</evidence>
<gene>
    <name evidence="1" type="ORF">ATANTOWER_023269</name>
</gene>
<name>A0ABU7C3F3_9TELE</name>
<dbReference type="Proteomes" id="UP001345963">
    <property type="component" value="Unassembled WGS sequence"/>
</dbReference>
<sequence length="129" mass="14190">MEFARSGRSCMCRISPGTPLPPTVQKHHIRLIGFIKIDLRRDCVSVKGGLSCVVLCCSVKDWQPVQGVPASRPMTPSCFKLLHNFISGLSAFLLGLQGAVCSLMLSNKPEASRNGWIYTEIKLHTDGLY</sequence>
<proteinExistence type="predicted"/>
<dbReference type="EMBL" id="JAHUTI010079193">
    <property type="protein sequence ID" value="MED6257447.1"/>
    <property type="molecule type" value="Genomic_DNA"/>
</dbReference>
<keyword evidence="2" id="KW-1185">Reference proteome</keyword>